<reference evidence="7 8" key="1">
    <citation type="submission" date="2024-05" db="EMBL/GenBank/DDBJ databases">
        <title>Genetic variation in Jamaican populations of the coffee berry borer (Hypothenemus hampei).</title>
        <authorList>
            <person name="Errbii M."/>
            <person name="Myrie A."/>
        </authorList>
    </citation>
    <scope>NUCLEOTIDE SEQUENCE [LARGE SCALE GENOMIC DNA]</scope>
    <source>
        <strain evidence="7">JA-Hopewell-2020-01-JO</strain>
        <tissue evidence="7">Whole body</tissue>
    </source>
</reference>
<dbReference type="SUPFAM" id="SSF57716">
    <property type="entry name" value="Glucocorticoid receptor-like (DNA-binding domain)"/>
    <property type="match status" value="1"/>
</dbReference>
<dbReference type="AlphaFoldDB" id="A0ABD1DZT2"/>
<dbReference type="GO" id="GO:0008270">
    <property type="term" value="F:zinc ion binding"/>
    <property type="evidence" value="ECO:0007669"/>
    <property type="project" value="UniProtKB-KW"/>
</dbReference>
<keyword evidence="8" id="KW-1185">Reference proteome</keyword>
<evidence type="ECO:0000256" key="4">
    <source>
        <dbReference type="ARBA" id="ARBA00023125"/>
    </source>
</evidence>
<protein>
    <recommendedName>
        <fullName evidence="6">THAP-type domain-containing protein</fullName>
    </recommendedName>
</protein>
<gene>
    <name evidence="7" type="ORF">ABEB36_015313</name>
</gene>
<dbReference type="PROSITE" id="PS50950">
    <property type="entry name" value="ZF_THAP"/>
    <property type="match status" value="1"/>
</dbReference>
<keyword evidence="4 5" id="KW-0238">DNA-binding</keyword>
<dbReference type="Pfam" id="PF05485">
    <property type="entry name" value="THAP"/>
    <property type="match status" value="1"/>
</dbReference>
<feature type="domain" description="THAP-type" evidence="6">
    <location>
        <begin position="1"/>
        <end position="76"/>
    </location>
</feature>
<sequence length="136" mass="15430">MGLKCTICGCDEQEVSKLHYFPRNPIRSKLWQKSLGIKVTECSLRNLRICSRHFTSEMYINMIDHKLSRSAIPILYVSSGNSDKMISVPLEVETPVETSLHVPCLQSTSSTLGKIALFLLHHLSIFLASCKFVIRY</sequence>
<evidence type="ECO:0000313" key="7">
    <source>
        <dbReference type="EMBL" id="KAL1487928.1"/>
    </source>
</evidence>
<keyword evidence="3" id="KW-0862">Zinc</keyword>
<evidence type="ECO:0000259" key="6">
    <source>
        <dbReference type="PROSITE" id="PS50950"/>
    </source>
</evidence>
<dbReference type="InterPro" id="IPR006612">
    <property type="entry name" value="THAP_Znf"/>
</dbReference>
<name>A0ABD1DZT2_HYPHA</name>
<comment type="caution">
    <text evidence="7">The sequence shown here is derived from an EMBL/GenBank/DDBJ whole genome shotgun (WGS) entry which is preliminary data.</text>
</comment>
<evidence type="ECO:0000256" key="3">
    <source>
        <dbReference type="ARBA" id="ARBA00022833"/>
    </source>
</evidence>
<keyword evidence="1" id="KW-0479">Metal-binding</keyword>
<organism evidence="7 8">
    <name type="scientific">Hypothenemus hampei</name>
    <name type="common">Coffee berry borer</name>
    <dbReference type="NCBI Taxonomy" id="57062"/>
    <lineage>
        <taxon>Eukaryota</taxon>
        <taxon>Metazoa</taxon>
        <taxon>Ecdysozoa</taxon>
        <taxon>Arthropoda</taxon>
        <taxon>Hexapoda</taxon>
        <taxon>Insecta</taxon>
        <taxon>Pterygota</taxon>
        <taxon>Neoptera</taxon>
        <taxon>Endopterygota</taxon>
        <taxon>Coleoptera</taxon>
        <taxon>Polyphaga</taxon>
        <taxon>Cucujiformia</taxon>
        <taxon>Curculionidae</taxon>
        <taxon>Scolytinae</taxon>
        <taxon>Hypothenemus</taxon>
    </lineage>
</organism>
<dbReference type="EMBL" id="JBDJPC010000016">
    <property type="protein sequence ID" value="KAL1487928.1"/>
    <property type="molecule type" value="Genomic_DNA"/>
</dbReference>
<dbReference type="GO" id="GO:0003677">
    <property type="term" value="F:DNA binding"/>
    <property type="evidence" value="ECO:0007669"/>
    <property type="project" value="UniProtKB-UniRule"/>
</dbReference>
<evidence type="ECO:0000313" key="8">
    <source>
        <dbReference type="Proteomes" id="UP001566132"/>
    </source>
</evidence>
<dbReference type="Proteomes" id="UP001566132">
    <property type="component" value="Unassembled WGS sequence"/>
</dbReference>
<evidence type="ECO:0000256" key="5">
    <source>
        <dbReference type="PROSITE-ProRule" id="PRU00309"/>
    </source>
</evidence>
<evidence type="ECO:0000256" key="1">
    <source>
        <dbReference type="ARBA" id="ARBA00022723"/>
    </source>
</evidence>
<dbReference type="Gene3D" id="6.20.210.20">
    <property type="entry name" value="THAP domain"/>
    <property type="match status" value="1"/>
</dbReference>
<dbReference type="SMART" id="SM00692">
    <property type="entry name" value="DM3"/>
    <property type="match status" value="1"/>
</dbReference>
<proteinExistence type="predicted"/>
<accession>A0ABD1DZT2</accession>
<dbReference type="SMART" id="SM00980">
    <property type="entry name" value="THAP"/>
    <property type="match status" value="1"/>
</dbReference>
<keyword evidence="2 5" id="KW-0863">Zinc-finger</keyword>
<evidence type="ECO:0000256" key="2">
    <source>
        <dbReference type="ARBA" id="ARBA00022771"/>
    </source>
</evidence>
<dbReference type="InterPro" id="IPR038441">
    <property type="entry name" value="THAP_Znf_sf"/>
</dbReference>